<gene>
    <name evidence="2" type="primary">LgM4147LRVhigh.35.02250.00190</name>
    <name evidence="2" type="ORF">BN36_3571180</name>
</gene>
<dbReference type="EMBL" id="CALQ01001858">
    <property type="protein sequence ID" value="CCM19637.1"/>
    <property type="molecule type" value="Genomic_DNA"/>
</dbReference>
<evidence type="ECO:0000313" key="2">
    <source>
        <dbReference type="EMBL" id="CCM19637.1"/>
    </source>
</evidence>
<proteinExistence type="predicted"/>
<sequence length="347" mass="39437">MQLFSAHRGALARSTAALQTPARSFGAHPTRLSLGLEQVQDVPTSTDRKPTGMHRGPGKRQTAPKEAAQYQFIRKWDLQMRETWDELEPFKGLPKPKAQFGNEAAEVIWPYVLLLENVIKVHPYTKSIYVYYSQRQSTPLGKLAAQVAKRVSQAYLIPITFHNSQVYVEAEMLLEYSETPWVVVNCLDGTHKLIPVKPQAGQTVKAGAEEVLDDIVSACNNMGNAVKNPKEVMQVLGERPLQNQYVRVNYQWYGDTPEERMSHLVKWDYEPEEVVPQLRNRTQHVLDWMNYDGQLPTHNSVRVNIHREAARMRKPNISAGPKTFFNSSGSRANARTARFNNSRSPQS</sequence>
<name>A0A1E1J9N0_LEIGU</name>
<accession>A0A1E1J9N0</accession>
<feature type="compositionally biased region" description="Polar residues" evidence="1">
    <location>
        <begin position="324"/>
        <end position="347"/>
    </location>
</feature>
<reference evidence="2" key="1">
    <citation type="submission" date="2012-08" db="EMBL/GenBank/DDBJ databases">
        <title>Comparative genomics of metastatic and non-metastatic Leishmania guyanensis provides insights into polygenic factors involved in Leishmania RNA virus infection.</title>
        <authorList>
            <person name="Smith D."/>
            <person name="Hertz-Fowler C."/>
            <person name="Martin R."/>
            <person name="Dickens N."/>
            <person name="Fasel N."/>
            <person name="Falquet L."/>
            <person name="Beverley S."/>
            <person name="Zangger H."/>
            <person name="Calderon-Copete S."/>
            <person name="Mottram J."/>
            <person name="Xenarios I."/>
        </authorList>
    </citation>
    <scope>NUCLEOTIDE SEQUENCE</scope>
    <source>
        <strain evidence="2">MHOM/BR/75/M4147/SSU:IR2SAT-LUC</strain>
    </source>
</reference>
<feature type="region of interest" description="Disordered" evidence="1">
    <location>
        <begin position="316"/>
        <end position="347"/>
    </location>
</feature>
<dbReference type="AlphaFoldDB" id="A0A1E1J9N0"/>
<evidence type="ECO:0000256" key="1">
    <source>
        <dbReference type="SAM" id="MobiDB-lite"/>
    </source>
</evidence>
<feature type="region of interest" description="Disordered" evidence="1">
    <location>
        <begin position="38"/>
        <end position="65"/>
    </location>
</feature>
<organism evidence="2">
    <name type="scientific">Leishmania guyanensis</name>
    <dbReference type="NCBI Taxonomy" id="5670"/>
    <lineage>
        <taxon>Eukaryota</taxon>
        <taxon>Discoba</taxon>
        <taxon>Euglenozoa</taxon>
        <taxon>Kinetoplastea</taxon>
        <taxon>Metakinetoplastina</taxon>
        <taxon>Trypanosomatida</taxon>
        <taxon>Trypanosomatidae</taxon>
        <taxon>Leishmaniinae</taxon>
        <taxon>Leishmania</taxon>
        <taxon>Leishmania guyanensis species complex</taxon>
    </lineage>
</organism>
<protein>
    <submittedName>
        <fullName evidence="2">Uncharacterized protein</fullName>
    </submittedName>
</protein>